<comment type="caution">
    <text evidence="2">The sequence shown here is derived from an EMBL/GenBank/DDBJ whole genome shotgun (WGS) entry which is preliminary data.</text>
</comment>
<proteinExistence type="predicted"/>
<feature type="region of interest" description="Disordered" evidence="1">
    <location>
        <begin position="56"/>
        <end position="214"/>
    </location>
</feature>
<feature type="compositionally biased region" description="Polar residues" evidence="1">
    <location>
        <begin position="135"/>
        <end position="144"/>
    </location>
</feature>
<gene>
    <name evidence="2" type="ORF">GCM10023321_81160</name>
</gene>
<feature type="compositionally biased region" description="Low complexity" evidence="1">
    <location>
        <begin position="187"/>
        <end position="205"/>
    </location>
</feature>
<organism evidence="2 3">
    <name type="scientific">Pseudonocardia eucalypti</name>
    <dbReference type="NCBI Taxonomy" id="648755"/>
    <lineage>
        <taxon>Bacteria</taxon>
        <taxon>Bacillati</taxon>
        <taxon>Actinomycetota</taxon>
        <taxon>Actinomycetes</taxon>
        <taxon>Pseudonocardiales</taxon>
        <taxon>Pseudonocardiaceae</taxon>
        <taxon>Pseudonocardia</taxon>
    </lineage>
</organism>
<evidence type="ECO:0000256" key="1">
    <source>
        <dbReference type="SAM" id="MobiDB-lite"/>
    </source>
</evidence>
<evidence type="ECO:0000313" key="3">
    <source>
        <dbReference type="Proteomes" id="UP001428817"/>
    </source>
</evidence>
<keyword evidence="3" id="KW-1185">Reference proteome</keyword>
<feature type="compositionally biased region" description="Low complexity" evidence="1">
    <location>
        <begin position="145"/>
        <end position="179"/>
    </location>
</feature>
<dbReference type="EMBL" id="BAABJP010000064">
    <property type="protein sequence ID" value="GAA5175317.1"/>
    <property type="molecule type" value="Genomic_DNA"/>
</dbReference>
<name>A0ABP9RDV8_9PSEU</name>
<dbReference type="Proteomes" id="UP001428817">
    <property type="component" value="Unassembled WGS sequence"/>
</dbReference>
<sequence length="214" mass="21929">MTGFGAAAARAIRSSSHRARSALSSDEGSAIRLCRMNAETAAPRWDWETQELRAAWRPSNTNVPPPASGVSRTSWPSTRPVDMPASSTPGGANRTTCSPEASPRNSIGEESTAAHSSSGVPPSTSNSLGNSTSLRNRTSQSTIWSASGSRSPSAPARRSWSSSRSSASASDPSVSAASRTGSDKPSSHSSARPSAAAALASSSLPIHHCSAGRP</sequence>
<evidence type="ECO:0000313" key="2">
    <source>
        <dbReference type="EMBL" id="GAA5175317.1"/>
    </source>
</evidence>
<feature type="compositionally biased region" description="Polar residues" evidence="1">
    <location>
        <begin position="85"/>
        <end position="115"/>
    </location>
</feature>
<feature type="region of interest" description="Disordered" evidence="1">
    <location>
        <begin position="1"/>
        <end position="30"/>
    </location>
</feature>
<accession>A0ABP9RDV8</accession>
<protein>
    <submittedName>
        <fullName evidence="2">Uncharacterized protein</fullName>
    </submittedName>
</protein>
<feature type="compositionally biased region" description="Low complexity" evidence="1">
    <location>
        <begin position="116"/>
        <end position="134"/>
    </location>
</feature>
<feature type="compositionally biased region" description="Low complexity" evidence="1">
    <location>
        <begin position="1"/>
        <end position="14"/>
    </location>
</feature>
<reference evidence="3" key="1">
    <citation type="journal article" date="2019" name="Int. J. Syst. Evol. Microbiol.">
        <title>The Global Catalogue of Microorganisms (GCM) 10K type strain sequencing project: providing services to taxonomists for standard genome sequencing and annotation.</title>
        <authorList>
            <consortium name="The Broad Institute Genomics Platform"/>
            <consortium name="The Broad Institute Genome Sequencing Center for Infectious Disease"/>
            <person name="Wu L."/>
            <person name="Ma J."/>
        </authorList>
    </citation>
    <scope>NUCLEOTIDE SEQUENCE [LARGE SCALE GENOMIC DNA]</scope>
    <source>
        <strain evidence="3">JCM 18303</strain>
    </source>
</reference>